<dbReference type="FunFam" id="1.25.40.90:FF:000006">
    <property type="entry name" value="Clathrin interactor 1"/>
    <property type="match status" value="1"/>
</dbReference>
<dbReference type="SMART" id="SM00273">
    <property type="entry name" value="ENTH"/>
    <property type="match status" value="1"/>
</dbReference>
<feature type="domain" description="ENTH" evidence="5">
    <location>
        <begin position="29"/>
        <end position="161"/>
    </location>
</feature>
<evidence type="ECO:0000313" key="7">
    <source>
        <dbReference type="Proteomes" id="UP001445335"/>
    </source>
</evidence>
<name>A0AAW1RMP4_9CHLO</name>
<dbReference type="Proteomes" id="UP001445335">
    <property type="component" value="Unassembled WGS sequence"/>
</dbReference>
<feature type="compositionally biased region" description="Gly residues" evidence="4">
    <location>
        <begin position="206"/>
        <end position="227"/>
    </location>
</feature>
<comment type="caution">
    <text evidence="6">The sequence shown here is derived from an EMBL/GenBank/DDBJ whole genome shotgun (WGS) entry which is preliminary data.</text>
</comment>
<dbReference type="Pfam" id="PF01417">
    <property type="entry name" value="ENTH"/>
    <property type="match status" value="1"/>
</dbReference>
<feature type="compositionally biased region" description="Pro residues" evidence="4">
    <location>
        <begin position="272"/>
        <end position="289"/>
    </location>
</feature>
<keyword evidence="7" id="KW-1185">Reference proteome</keyword>
<evidence type="ECO:0000259" key="5">
    <source>
        <dbReference type="PROSITE" id="PS50942"/>
    </source>
</evidence>
<dbReference type="AlphaFoldDB" id="A0AAW1RMP4"/>
<dbReference type="InterPro" id="IPR013809">
    <property type="entry name" value="ENTH"/>
</dbReference>
<reference evidence="6 7" key="1">
    <citation type="journal article" date="2024" name="Nat. Commun.">
        <title>Phylogenomics reveals the evolutionary origins of lichenization in chlorophyte algae.</title>
        <authorList>
            <person name="Puginier C."/>
            <person name="Libourel C."/>
            <person name="Otte J."/>
            <person name="Skaloud P."/>
            <person name="Haon M."/>
            <person name="Grisel S."/>
            <person name="Petersen M."/>
            <person name="Berrin J.G."/>
            <person name="Delaux P.M."/>
            <person name="Dal Grande F."/>
            <person name="Keller J."/>
        </authorList>
    </citation>
    <scope>NUCLEOTIDE SEQUENCE [LARGE SCALE GENOMIC DNA]</scope>
    <source>
        <strain evidence="6 7">SAG 245.80</strain>
    </source>
</reference>
<dbReference type="GO" id="GO:0006897">
    <property type="term" value="P:endocytosis"/>
    <property type="evidence" value="ECO:0007669"/>
    <property type="project" value="TreeGrafter"/>
</dbReference>
<dbReference type="GO" id="GO:0005886">
    <property type="term" value="C:plasma membrane"/>
    <property type="evidence" value="ECO:0007669"/>
    <property type="project" value="TreeGrafter"/>
</dbReference>
<sequence length="588" mass="58389">MESITKAIQSSGASEALTYLKGITNKVKQYALQLSEVEVKVEDATNNDPWGPHGTVMAEITRAAYDIESYRQIMGVLARRLQDQGEDWRHVYKSLLLLEYMAKHGPQKVVEELVSNVGVVEKLTSFQHKDANGRDWGLNVRQRAKELAALVIDPDRIRAERQKAKANEKKYTGVSSEEARFGSFGGRSGGGANGFGGGGLSSASGLGGSGRTGGGGGGGSAWSSGGGRFDDHDDDELEYDKDPKEATRERIAALKAAGELADGAPRDLGAIPPAPRAPGAAPAPKPVRPAPAEGADGARGPKKLSDIKVDPTIAASLCALPLPATAAPRAAASPAVGSGPKPAAGPGRAAAPAAPAVVVDLLGGLEGPPAAPAAGAAGSSSNGASTSAWDAFGAAPAAAAPTDDWSSFAAPAAPAASAAPAPAAHSDPFEALAAAPAHAPAAAQLVGDPFAPAPSAHAPNPGADPFAPCVPIPGRAPAPSARTLQAGPGGALPEDMFTVGLGVGSGLAPQPAPAVDAGLGFGGLQAGAAAVPAASPGGFATWGAPPAPSAPAPAPAQAPASEQAQALGMRTSALRPGKKDPFADLTAF</sequence>
<comment type="subcellular location">
    <subcellularLocation>
        <location evidence="1">Cytoplasmic vesicle</location>
        <location evidence="1">Clathrin-coated vesicle</location>
    </subcellularLocation>
</comment>
<feature type="region of interest" description="Disordered" evidence="4">
    <location>
        <begin position="542"/>
        <end position="588"/>
    </location>
</feature>
<evidence type="ECO:0000256" key="2">
    <source>
        <dbReference type="ARBA" id="ARBA00010130"/>
    </source>
</evidence>
<dbReference type="GO" id="GO:0030125">
    <property type="term" value="C:clathrin vesicle coat"/>
    <property type="evidence" value="ECO:0007669"/>
    <property type="project" value="TreeGrafter"/>
</dbReference>
<dbReference type="SUPFAM" id="SSF48464">
    <property type="entry name" value="ENTH/VHS domain"/>
    <property type="match status" value="1"/>
</dbReference>
<dbReference type="GO" id="GO:0005768">
    <property type="term" value="C:endosome"/>
    <property type="evidence" value="ECO:0007669"/>
    <property type="project" value="TreeGrafter"/>
</dbReference>
<comment type="similarity">
    <text evidence="2">Belongs to the epsin family.</text>
</comment>
<evidence type="ECO:0000256" key="4">
    <source>
        <dbReference type="SAM" id="MobiDB-lite"/>
    </source>
</evidence>
<proteinExistence type="inferred from homology"/>
<feature type="compositionally biased region" description="Pro residues" evidence="4">
    <location>
        <begin position="545"/>
        <end position="556"/>
    </location>
</feature>
<dbReference type="GO" id="GO:0030276">
    <property type="term" value="F:clathrin binding"/>
    <property type="evidence" value="ECO:0007669"/>
    <property type="project" value="TreeGrafter"/>
</dbReference>
<dbReference type="PANTHER" id="PTHR12276">
    <property type="entry name" value="EPSIN/ENT-RELATED"/>
    <property type="match status" value="1"/>
</dbReference>
<feature type="region of interest" description="Disordered" evidence="4">
    <location>
        <begin position="448"/>
        <end position="490"/>
    </location>
</feature>
<feature type="region of interest" description="Disordered" evidence="4">
    <location>
        <begin position="206"/>
        <end position="245"/>
    </location>
</feature>
<dbReference type="CDD" id="cd03571">
    <property type="entry name" value="ENTH"/>
    <property type="match status" value="1"/>
</dbReference>
<dbReference type="PANTHER" id="PTHR12276:SF45">
    <property type="entry name" value="CLATHRIN INTERACTOR 1"/>
    <property type="match status" value="1"/>
</dbReference>
<dbReference type="GO" id="GO:0005543">
    <property type="term" value="F:phospholipid binding"/>
    <property type="evidence" value="ECO:0007669"/>
    <property type="project" value="TreeGrafter"/>
</dbReference>
<gene>
    <name evidence="6" type="ORF">WJX81_005031</name>
</gene>
<feature type="compositionally biased region" description="Low complexity" evidence="4">
    <location>
        <begin position="557"/>
        <end position="566"/>
    </location>
</feature>
<dbReference type="EMBL" id="JALJOU010000030">
    <property type="protein sequence ID" value="KAK9835021.1"/>
    <property type="molecule type" value="Genomic_DNA"/>
</dbReference>
<dbReference type="InterPro" id="IPR008942">
    <property type="entry name" value="ENTH_VHS"/>
</dbReference>
<evidence type="ECO:0000313" key="6">
    <source>
        <dbReference type="EMBL" id="KAK9835021.1"/>
    </source>
</evidence>
<keyword evidence="3" id="KW-0968">Cytoplasmic vesicle</keyword>
<feature type="region of interest" description="Disordered" evidence="4">
    <location>
        <begin position="257"/>
        <end position="304"/>
    </location>
</feature>
<dbReference type="Gene3D" id="1.25.40.90">
    <property type="match status" value="1"/>
</dbReference>
<accession>A0AAW1RMP4</accession>
<evidence type="ECO:0000256" key="1">
    <source>
        <dbReference type="ARBA" id="ARBA00004132"/>
    </source>
</evidence>
<protein>
    <recommendedName>
        <fullName evidence="5">ENTH domain-containing protein</fullName>
    </recommendedName>
</protein>
<dbReference type="PROSITE" id="PS50942">
    <property type="entry name" value="ENTH"/>
    <property type="match status" value="1"/>
</dbReference>
<organism evidence="6 7">
    <name type="scientific">Elliptochloris bilobata</name>
    <dbReference type="NCBI Taxonomy" id="381761"/>
    <lineage>
        <taxon>Eukaryota</taxon>
        <taxon>Viridiplantae</taxon>
        <taxon>Chlorophyta</taxon>
        <taxon>core chlorophytes</taxon>
        <taxon>Trebouxiophyceae</taxon>
        <taxon>Trebouxiophyceae incertae sedis</taxon>
        <taxon>Elliptochloris clade</taxon>
        <taxon>Elliptochloris</taxon>
    </lineage>
</organism>
<evidence type="ECO:0000256" key="3">
    <source>
        <dbReference type="ARBA" id="ARBA00023329"/>
    </source>
</evidence>